<dbReference type="SUPFAM" id="SSF53067">
    <property type="entry name" value="Actin-like ATPase domain"/>
    <property type="match status" value="1"/>
</dbReference>
<name>A0A917S495_9ACTN</name>
<dbReference type="Pfam" id="PF00480">
    <property type="entry name" value="ROK"/>
    <property type="match status" value="1"/>
</dbReference>
<dbReference type="EMBL" id="BMMZ01000003">
    <property type="protein sequence ID" value="GGL56940.1"/>
    <property type="molecule type" value="Genomic_DNA"/>
</dbReference>
<dbReference type="InterPro" id="IPR000600">
    <property type="entry name" value="ROK"/>
</dbReference>
<dbReference type="InterPro" id="IPR043129">
    <property type="entry name" value="ATPase_NBD"/>
</dbReference>
<evidence type="ECO:0000313" key="2">
    <source>
        <dbReference type="EMBL" id="GGL56940.1"/>
    </source>
</evidence>
<reference evidence="2" key="1">
    <citation type="journal article" date="2014" name="Int. J. Syst. Evol. Microbiol.">
        <title>Complete genome sequence of Corynebacterium casei LMG S-19264T (=DSM 44701T), isolated from a smear-ripened cheese.</title>
        <authorList>
            <consortium name="US DOE Joint Genome Institute (JGI-PGF)"/>
            <person name="Walter F."/>
            <person name="Albersmeier A."/>
            <person name="Kalinowski J."/>
            <person name="Ruckert C."/>
        </authorList>
    </citation>
    <scope>NUCLEOTIDE SEQUENCE</scope>
    <source>
        <strain evidence="2">CGMCC 4.7306</strain>
    </source>
</reference>
<accession>A0A917S495</accession>
<dbReference type="PANTHER" id="PTHR18964:SF149">
    <property type="entry name" value="BIFUNCTIONAL UDP-N-ACETYLGLUCOSAMINE 2-EPIMERASE_N-ACETYLMANNOSAMINE KINASE"/>
    <property type="match status" value="1"/>
</dbReference>
<dbReference type="Proteomes" id="UP000613840">
    <property type="component" value="Unassembled WGS sequence"/>
</dbReference>
<reference evidence="2" key="2">
    <citation type="submission" date="2020-09" db="EMBL/GenBank/DDBJ databases">
        <authorList>
            <person name="Sun Q."/>
            <person name="Zhou Y."/>
        </authorList>
    </citation>
    <scope>NUCLEOTIDE SEQUENCE</scope>
    <source>
        <strain evidence="2">CGMCC 4.7306</strain>
    </source>
</reference>
<protein>
    <submittedName>
        <fullName evidence="2">Glucokinase</fullName>
    </submittedName>
</protein>
<evidence type="ECO:0000256" key="1">
    <source>
        <dbReference type="ARBA" id="ARBA00006479"/>
    </source>
</evidence>
<proteinExistence type="inferred from homology"/>
<evidence type="ECO:0000313" key="3">
    <source>
        <dbReference type="Proteomes" id="UP000613840"/>
    </source>
</evidence>
<comment type="caution">
    <text evidence="2">The sequence shown here is derived from an EMBL/GenBank/DDBJ whole genome shotgun (WGS) entry which is preliminary data.</text>
</comment>
<sequence>MNVESDAQELVAAVDLGGTFTKLGLIAPDGAVRAETRVPTRLTAFTDGDGGRGTVEWLGEEISAFAAAEAEAIGVRTVGFGVVVPGIVDSASGVVISAANIGWTGGVELGDPLQARLGLPGGIGHDVRTGGLAEWQLGSGRGLTNLLFVPLGTGIAAAVIVDGRLLEADGYAGELGHVQVPSAGDQQCACGQVGCLEIVAGASGVVRNYRRLAGATPGDEPVAAEEIATRARAGQPEALGAFEIAGTALSEAFVIALTLFGPEAIVVGGGLSGAADLLFPIIDQEFDHRLTFQRRPKLLTSSFGSRAGLVGAGLLGWRSVTAEAQ</sequence>
<comment type="similarity">
    <text evidence="1">Belongs to the ROK (NagC/XylR) family.</text>
</comment>
<gene>
    <name evidence="2" type="primary">glk</name>
    <name evidence="2" type="ORF">GCM10011575_14190</name>
</gene>
<organism evidence="2 3">
    <name type="scientific">Microlunatus endophyticus</name>
    <dbReference type="NCBI Taxonomy" id="1716077"/>
    <lineage>
        <taxon>Bacteria</taxon>
        <taxon>Bacillati</taxon>
        <taxon>Actinomycetota</taxon>
        <taxon>Actinomycetes</taxon>
        <taxon>Propionibacteriales</taxon>
        <taxon>Propionibacteriaceae</taxon>
        <taxon>Microlunatus</taxon>
    </lineage>
</organism>
<dbReference type="Gene3D" id="3.30.420.40">
    <property type="match status" value="2"/>
</dbReference>
<keyword evidence="3" id="KW-1185">Reference proteome</keyword>
<dbReference type="AlphaFoldDB" id="A0A917S495"/>
<dbReference type="PANTHER" id="PTHR18964">
    <property type="entry name" value="ROK (REPRESSOR, ORF, KINASE) FAMILY"/>
    <property type="match status" value="1"/>
</dbReference>